<dbReference type="Gene3D" id="3.40.50.2300">
    <property type="match status" value="1"/>
</dbReference>
<evidence type="ECO:0000259" key="6">
    <source>
        <dbReference type="SMART" id="SM00226"/>
    </source>
</evidence>
<dbReference type="RefSeq" id="WP_068835518.1">
    <property type="nucleotide sequence ID" value="NZ_JBHSMX010000010.1"/>
</dbReference>
<reference evidence="8" key="1">
    <citation type="journal article" date="2019" name="Int. J. Syst. Evol. Microbiol.">
        <title>The Global Catalogue of Microorganisms (GCM) 10K type strain sequencing project: providing services to taxonomists for standard genome sequencing and annotation.</title>
        <authorList>
            <consortium name="The Broad Institute Genomics Platform"/>
            <consortium name="The Broad Institute Genome Sequencing Center for Infectious Disease"/>
            <person name="Wu L."/>
            <person name="Ma J."/>
        </authorList>
    </citation>
    <scope>NUCLEOTIDE SEQUENCE [LARGE SCALE GENOMIC DNA]</scope>
    <source>
        <strain evidence="8">CGMCC 4.7277</strain>
    </source>
</reference>
<dbReference type="PRINTS" id="PR00719">
    <property type="entry name" value="LMWPTPASE"/>
</dbReference>
<dbReference type="InterPro" id="IPR050438">
    <property type="entry name" value="LMW_PTPase"/>
</dbReference>
<comment type="similarity">
    <text evidence="1">Belongs to the low molecular weight phosphotyrosine protein phosphatase family.</text>
</comment>
<evidence type="ECO:0000256" key="4">
    <source>
        <dbReference type="ARBA" id="ARBA00022912"/>
    </source>
</evidence>
<dbReference type="EC" id="3.1.3.48" evidence="2"/>
<keyword evidence="8" id="KW-1185">Reference proteome</keyword>
<organism evidence="7 8">
    <name type="scientific">Polaromonas jejuensis</name>
    <dbReference type="NCBI Taxonomy" id="457502"/>
    <lineage>
        <taxon>Bacteria</taxon>
        <taxon>Pseudomonadati</taxon>
        <taxon>Pseudomonadota</taxon>
        <taxon>Betaproteobacteria</taxon>
        <taxon>Burkholderiales</taxon>
        <taxon>Comamonadaceae</taxon>
        <taxon>Polaromonas</taxon>
    </lineage>
</organism>
<dbReference type="Proteomes" id="UP001596084">
    <property type="component" value="Unassembled WGS sequence"/>
</dbReference>
<dbReference type="InterPro" id="IPR017867">
    <property type="entry name" value="Tyr_phospatase_low_mol_wt"/>
</dbReference>
<dbReference type="SMART" id="SM00226">
    <property type="entry name" value="LMWPc"/>
    <property type="match status" value="1"/>
</dbReference>
<gene>
    <name evidence="7" type="ORF">ACFPP7_04795</name>
</gene>
<keyword evidence="4" id="KW-0904">Protein phosphatase</keyword>
<dbReference type="GO" id="GO:0004725">
    <property type="term" value="F:protein tyrosine phosphatase activity"/>
    <property type="evidence" value="ECO:0007669"/>
    <property type="project" value="UniProtKB-EC"/>
</dbReference>
<evidence type="ECO:0000313" key="7">
    <source>
        <dbReference type="EMBL" id="MFC5520233.1"/>
    </source>
</evidence>
<dbReference type="CDD" id="cd16343">
    <property type="entry name" value="LMWPTP"/>
    <property type="match status" value="1"/>
</dbReference>
<comment type="caution">
    <text evidence="7">The sequence shown here is derived from an EMBL/GenBank/DDBJ whole genome shotgun (WGS) entry which is preliminary data.</text>
</comment>
<dbReference type="InterPro" id="IPR023485">
    <property type="entry name" value="Ptyr_pPase"/>
</dbReference>
<dbReference type="EMBL" id="JBHSMX010000010">
    <property type="protein sequence ID" value="MFC5520233.1"/>
    <property type="molecule type" value="Genomic_DNA"/>
</dbReference>
<evidence type="ECO:0000256" key="2">
    <source>
        <dbReference type="ARBA" id="ARBA00013064"/>
    </source>
</evidence>
<evidence type="ECO:0000256" key="1">
    <source>
        <dbReference type="ARBA" id="ARBA00011063"/>
    </source>
</evidence>
<name>A0ABW0Q6D1_9BURK</name>
<accession>A0ABW0Q6D1</accession>
<dbReference type="InterPro" id="IPR036196">
    <property type="entry name" value="Ptyr_pPase_sf"/>
</dbReference>
<sequence length="144" mass="15802">MKHILTLCIGNICRSPIAEALLKQQFPEKTIWSAGLGALVGNPADPLSIEVAAAHGVDLSAHRAQQLVGWMCQTAELILVMEQSHKAEVEQQYPLVRGKVFRLGELGKFDIADPYRQPRDAFETAYAAIAQGVADWAPRIRQLG</sequence>
<feature type="domain" description="Phosphotyrosine protein phosphatase I" evidence="6">
    <location>
        <begin position="2"/>
        <end position="139"/>
    </location>
</feature>
<evidence type="ECO:0000256" key="5">
    <source>
        <dbReference type="ARBA" id="ARBA00051722"/>
    </source>
</evidence>
<proteinExistence type="inferred from homology"/>
<dbReference type="Pfam" id="PF01451">
    <property type="entry name" value="LMWPc"/>
    <property type="match status" value="1"/>
</dbReference>
<evidence type="ECO:0000313" key="8">
    <source>
        <dbReference type="Proteomes" id="UP001596084"/>
    </source>
</evidence>
<keyword evidence="3 7" id="KW-0378">Hydrolase</keyword>
<dbReference type="PANTHER" id="PTHR11717">
    <property type="entry name" value="LOW MOLECULAR WEIGHT PROTEIN TYROSINE PHOSPHATASE"/>
    <property type="match status" value="1"/>
</dbReference>
<comment type="catalytic activity">
    <reaction evidence="5">
        <text>O-phospho-L-tyrosyl-[protein] + H2O = L-tyrosyl-[protein] + phosphate</text>
        <dbReference type="Rhea" id="RHEA:10684"/>
        <dbReference type="Rhea" id="RHEA-COMP:10136"/>
        <dbReference type="Rhea" id="RHEA-COMP:20101"/>
        <dbReference type="ChEBI" id="CHEBI:15377"/>
        <dbReference type="ChEBI" id="CHEBI:43474"/>
        <dbReference type="ChEBI" id="CHEBI:46858"/>
        <dbReference type="ChEBI" id="CHEBI:61978"/>
        <dbReference type="EC" id="3.1.3.48"/>
    </reaction>
</comment>
<protein>
    <recommendedName>
        <fullName evidence="2">protein-tyrosine-phosphatase</fullName>
        <ecNumber evidence="2">3.1.3.48</ecNumber>
    </recommendedName>
</protein>
<evidence type="ECO:0000256" key="3">
    <source>
        <dbReference type="ARBA" id="ARBA00022801"/>
    </source>
</evidence>
<dbReference type="SUPFAM" id="SSF52788">
    <property type="entry name" value="Phosphotyrosine protein phosphatases I"/>
    <property type="match status" value="1"/>
</dbReference>
<dbReference type="PANTHER" id="PTHR11717:SF31">
    <property type="entry name" value="LOW MOLECULAR WEIGHT PROTEIN-TYROSINE-PHOSPHATASE ETP-RELATED"/>
    <property type="match status" value="1"/>
</dbReference>